<gene>
    <name evidence="1" type="ORF">GGR33_003506</name>
</gene>
<reference evidence="1 2" key="1">
    <citation type="submission" date="2020-08" db="EMBL/GenBank/DDBJ databases">
        <title>Genomic Encyclopedia of Type Strains, Phase IV (KMG-IV): sequencing the most valuable type-strain genomes for metagenomic binning, comparative biology and taxonomic classification.</title>
        <authorList>
            <person name="Goeker M."/>
        </authorList>
    </citation>
    <scope>NUCLEOTIDE SEQUENCE [LARGE SCALE GENOMIC DNA]</scope>
    <source>
        <strain evidence="1 2">DSM 24105</strain>
    </source>
</reference>
<evidence type="ECO:0000313" key="1">
    <source>
        <dbReference type="EMBL" id="MBB3903992.1"/>
    </source>
</evidence>
<sequence length="89" mass="9968">MFPPVRRWHEYPESGAALSTTRSAAPRWPRQAIDLWSPGEIARWTKILGFDGEKRPQARAGRPSSAVMAALRRTRAVPADRCRTAAQGR</sequence>
<name>A0A7W6AQH2_9HYPH</name>
<organism evidence="1 2">
    <name type="scientific">Methylobacterium brachythecii</name>
    <dbReference type="NCBI Taxonomy" id="1176177"/>
    <lineage>
        <taxon>Bacteria</taxon>
        <taxon>Pseudomonadati</taxon>
        <taxon>Pseudomonadota</taxon>
        <taxon>Alphaproteobacteria</taxon>
        <taxon>Hyphomicrobiales</taxon>
        <taxon>Methylobacteriaceae</taxon>
        <taxon>Methylobacterium</taxon>
    </lineage>
</organism>
<dbReference type="AlphaFoldDB" id="A0A7W6AQH2"/>
<evidence type="ECO:0000313" key="2">
    <source>
        <dbReference type="Proteomes" id="UP000517759"/>
    </source>
</evidence>
<comment type="caution">
    <text evidence="1">The sequence shown here is derived from an EMBL/GenBank/DDBJ whole genome shotgun (WGS) entry which is preliminary data.</text>
</comment>
<dbReference type="Proteomes" id="UP000517759">
    <property type="component" value="Unassembled WGS sequence"/>
</dbReference>
<protein>
    <submittedName>
        <fullName evidence="1">Uncharacterized protein</fullName>
    </submittedName>
</protein>
<accession>A0A7W6AQH2</accession>
<proteinExistence type="predicted"/>
<dbReference type="EMBL" id="JACIDN010000006">
    <property type="protein sequence ID" value="MBB3903992.1"/>
    <property type="molecule type" value="Genomic_DNA"/>
</dbReference>